<feature type="transmembrane region" description="Helical" evidence="1">
    <location>
        <begin position="72"/>
        <end position="94"/>
    </location>
</feature>
<feature type="transmembrane region" description="Helical" evidence="1">
    <location>
        <begin position="142"/>
        <end position="162"/>
    </location>
</feature>
<protein>
    <submittedName>
        <fullName evidence="3">Protein of uncharacterized function (DUF2938)</fullName>
    </submittedName>
</protein>
<dbReference type="AlphaFoldDB" id="A0AAJ5D305"/>
<dbReference type="RefSeq" id="WP_039411342.1">
    <property type="nucleotide sequence ID" value="NZ_CP010310.2"/>
</dbReference>
<feature type="transmembrane region" description="Helical" evidence="1">
    <location>
        <begin position="6"/>
        <end position="29"/>
    </location>
</feature>
<dbReference type="Proteomes" id="UP000254589">
    <property type="component" value="Unassembled WGS sequence"/>
</dbReference>
<dbReference type="InterPro" id="IPR021329">
    <property type="entry name" value="DUF2938"/>
</dbReference>
<name>A0AAJ5D305_PANPU</name>
<dbReference type="KEGG" id="ppul:RO07_21780"/>
<evidence type="ECO:0000256" key="1">
    <source>
        <dbReference type="SAM" id="Phobius"/>
    </source>
</evidence>
<gene>
    <name evidence="3" type="ORF">NCTC13159_04972</name>
    <name evidence="2" type="ORF">RO07_21780</name>
</gene>
<dbReference type="Pfam" id="PF11158">
    <property type="entry name" value="DUF2938"/>
    <property type="match status" value="1"/>
</dbReference>
<proteinExistence type="predicted"/>
<evidence type="ECO:0000313" key="2">
    <source>
        <dbReference type="EMBL" id="AJC22455.1"/>
    </source>
</evidence>
<accession>A0AAJ5D305</accession>
<reference evidence="3 5" key="3">
    <citation type="submission" date="2018-06" db="EMBL/GenBank/DDBJ databases">
        <authorList>
            <consortium name="Pathogen Informatics"/>
            <person name="Doyle S."/>
        </authorList>
    </citation>
    <scope>NUCLEOTIDE SEQUENCE [LARGE SCALE GENOMIC DNA]</scope>
    <source>
        <strain evidence="3 5">NCTC13159</strain>
    </source>
</reference>
<evidence type="ECO:0000313" key="4">
    <source>
        <dbReference type="Proteomes" id="UP000035086"/>
    </source>
</evidence>
<evidence type="ECO:0000313" key="5">
    <source>
        <dbReference type="Proteomes" id="UP000254589"/>
    </source>
</evidence>
<dbReference type="Proteomes" id="UP000035086">
    <property type="component" value="Chromosome"/>
</dbReference>
<keyword evidence="1" id="KW-0472">Membrane</keyword>
<feature type="transmembrane region" description="Helical" evidence="1">
    <location>
        <begin position="106"/>
        <end position="130"/>
    </location>
</feature>
<sequence length="171" mass="17886">MTSTTLSLIAQILAVGVFATVIMDLWTLLLRHLFGVMPLDYALVGRWLGHMGAGQFAHAGIGRSPPVRGEKALGWAAHYVIGVVFAAGLILASGEVWLQSPALGPALAFGLITVVLPFFVMQPAFGAGIAASKTPKPTQARVRSLITHGVFGLGLYAGGWLANVVQRALTG</sequence>
<dbReference type="EMBL" id="CP010310">
    <property type="protein sequence ID" value="AJC22455.1"/>
    <property type="molecule type" value="Genomic_DNA"/>
</dbReference>
<organism evidence="3 5">
    <name type="scientific">Pandoraea pulmonicola</name>
    <dbReference type="NCBI Taxonomy" id="93221"/>
    <lineage>
        <taxon>Bacteria</taxon>
        <taxon>Pseudomonadati</taxon>
        <taxon>Pseudomonadota</taxon>
        <taxon>Betaproteobacteria</taxon>
        <taxon>Burkholderiales</taxon>
        <taxon>Burkholderiaceae</taxon>
        <taxon>Pandoraea</taxon>
    </lineage>
</organism>
<reference evidence="2" key="2">
    <citation type="submission" date="2016-11" db="EMBL/GenBank/DDBJ databases">
        <title>Complete Genome Sequencing of Pandoraea pulmonicola DSM 16583.</title>
        <authorList>
            <person name="Chan K.-G."/>
        </authorList>
    </citation>
    <scope>NUCLEOTIDE SEQUENCE</scope>
    <source>
        <strain evidence="2">DSM 16583</strain>
    </source>
</reference>
<keyword evidence="1" id="KW-1133">Transmembrane helix</keyword>
<evidence type="ECO:0000313" key="3">
    <source>
        <dbReference type="EMBL" id="SUA93411.1"/>
    </source>
</evidence>
<keyword evidence="1" id="KW-0812">Transmembrane</keyword>
<dbReference type="EMBL" id="UGSJ01000001">
    <property type="protein sequence ID" value="SUA93411.1"/>
    <property type="molecule type" value="Genomic_DNA"/>
</dbReference>
<keyword evidence="4" id="KW-1185">Reference proteome</keyword>
<reference evidence="4" key="1">
    <citation type="submission" date="2014-12" db="EMBL/GenBank/DDBJ databases">
        <title>Complete Genome Sequencing of Pandoraea pulmonicola DSM 16583.</title>
        <authorList>
            <person name="Chan K.-G."/>
        </authorList>
    </citation>
    <scope>NUCLEOTIDE SEQUENCE [LARGE SCALE GENOMIC DNA]</scope>
    <source>
        <strain evidence="4">DSM 16583</strain>
    </source>
</reference>